<dbReference type="NCBIfam" id="NF047352">
    <property type="entry name" value="P_loop_sacsin"/>
    <property type="match status" value="1"/>
</dbReference>
<dbReference type="InterPro" id="IPR052957">
    <property type="entry name" value="Auxin_embryo_med"/>
</dbReference>
<evidence type="ECO:0000259" key="1">
    <source>
        <dbReference type="Pfam" id="PF25794"/>
    </source>
</evidence>
<dbReference type="SUPFAM" id="SSF55874">
    <property type="entry name" value="ATPase domain of HSP90 chaperone/DNA topoisomerase II/histidine kinase"/>
    <property type="match status" value="1"/>
</dbReference>
<accession>A0A382EN42</accession>
<dbReference type="AlphaFoldDB" id="A0A382EN42"/>
<protein>
    <recommendedName>
        <fullName evidence="1">Sacsin/Nov domain-containing protein</fullName>
    </recommendedName>
</protein>
<dbReference type="Gene3D" id="3.30.565.10">
    <property type="entry name" value="Histidine kinase-like ATPase, C-terminal domain"/>
    <property type="match status" value="1"/>
</dbReference>
<feature type="non-terminal residue" evidence="2">
    <location>
        <position position="399"/>
    </location>
</feature>
<reference evidence="2" key="1">
    <citation type="submission" date="2018-05" db="EMBL/GenBank/DDBJ databases">
        <authorList>
            <person name="Lanie J.A."/>
            <person name="Ng W.-L."/>
            <person name="Kazmierczak K.M."/>
            <person name="Andrzejewski T.M."/>
            <person name="Davidsen T.M."/>
            <person name="Wayne K.J."/>
            <person name="Tettelin H."/>
            <person name="Glass J.I."/>
            <person name="Rusch D."/>
            <person name="Podicherti R."/>
            <person name="Tsui H.-C.T."/>
            <person name="Winkler M.E."/>
        </authorList>
    </citation>
    <scope>NUCLEOTIDE SEQUENCE</scope>
</reference>
<dbReference type="InterPro" id="IPR058210">
    <property type="entry name" value="SACS/Nov_dom"/>
</dbReference>
<sequence length="399" mass="44314">MSSEAEKIRALIEEWWEEFGGEMPRARRDQLRGSANIYWQHLEEHEDRYPVELIQNAHDACVEKAARAGKVWFVWSDSALHIADNGAGFFEENVRTLCAFGNTTKLGDKRSIGYKGIGFVSVYELTDTPQVITHHKVSFGFDLNLARLKSVPPMLLPKELSDSDFDPDLPLIRSLRKEGAKTVIRLPFRSKVEASRSYEKLRAVLRPEALLFMTKLGELEFRYQGKTEKWSCKPKQSKVGIGTVHKLSTGTANNEWLLASDAVATPPDVQERGGWREVDEVEAAVAVPWSNGRPVPSTSALNVHAYYPTDEMVGCGILIHGDFQVTTNRRTILASKSVSQAVSDLAIELAVELAEEIAGRGIKAAAGLLDVLGDPGEATGFGKVFRMKLFAELEFRALV</sequence>
<feature type="domain" description="Sacsin/Nov" evidence="1">
    <location>
        <begin position="65"/>
        <end position="194"/>
    </location>
</feature>
<dbReference type="InterPro" id="IPR036890">
    <property type="entry name" value="HATPase_C_sf"/>
</dbReference>
<dbReference type="EMBL" id="UINC01045060">
    <property type="protein sequence ID" value="SVB51351.1"/>
    <property type="molecule type" value="Genomic_DNA"/>
</dbReference>
<dbReference type="PANTHER" id="PTHR32387:SF0">
    <property type="entry name" value="PROTEIN NO VEIN"/>
    <property type="match status" value="1"/>
</dbReference>
<name>A0A382EN42_9ZZZZ</name>
<proteinExistence type="predicted"/>
<organism evidence="2">
    <name type="scientific">marine metagenome</name>
    <dbReference type="NCBI Taxonomy" id="408172"/>
    <lineage>
        <taxon>unclassified sequences</taxon>
        <taxon>metagenomes</taxon>
        <taxon>ecological metagenomes</taxon>
    </lineage>
</organism>
<gene>
    <name evidence="2" type="ORF">METZ01_LOCUS204205</name>
</gene>
<dbReference type="PANTHER" id="PTHR32387">
    <property type="entry name" value="WU:FJ29H11"/>
    <property type="match status" value="1"/>
</dbReference>
<evidence type="ECO:0000313" key="2">
    <source>
        <dbReference type="EMBL" id="SVB51351.1"/>
    </source>
</evidence>
<dbReference type="Pfam" id="PF25794">
    <property type="entry name" value="SACS"/>
    <property type="match status" value="1"/>
</dbReference>